<comment type="caution">
    <text evidence="1">The sequence shown here is derived from an EMBL/GenBank/DDBJ whole genome shotgun (WGS) entry which is preliminary data.</text>
</comment>
<gene>
    <name evidence="1" type="ORF">LCGC14_2064200</name>
</gene>
<evidence type="ECO:0000313" key="1">
    <source>
        <dbReference type="EMBL" id="KKL74504.1"/>
    </source>
</evidence>
<organism evidence="1">
    <name type="scientific">marine sediment metagenome</name>
    <dbReference type="NCBI Taxonomy" id="412755"/>
    <lineage>
        <taxon>unclassified sequences</taxon>
        <taxon>metagenomes</taxon>
        <taxon>ecological metagenomes</taxon>
    </lineage>
</organism>
<sequence>LKPVRAPQEIDGLIKKMVLEQKIMATWLNTADGCANSTRTSYVAQMRKVETGCKVAVCKYITYDMMEQLTANTANDKVCPYQGRVFRAFQRSELRKLVSAEPEGHYECKKGGIHHE</sequence>
<name>A0A0F9EKE5_9ZZZZ</name>
<accession>A0A0F9EKE5</accession>
<dbReference type="AlphaFoldDB" id="A0A0F9EKE5"/>
<dbReference type="EMBL" id="LAZR01024629">
    <property type="protein sequence ID" value="KKL74504.1"/>
    <property type="molecule type" value="Genomic_DNA"/>
</dbReference>
<reference evidence="1" key="1">
    <citation type="journal article" date="2015" name="Nature">
        <title>Complex archaea that bridge the gap between prokaryotes and eukaryotes.</title>
        <authorList>
            <person name="Spang A."/>
            <person name="Saw J.H."/>
            <person name="Jorgensen S.L."/>
            <person name="Zaremba-Niedzwiedzka K."/>
            <person name="Martijn J."/>
            <person name="Lind A.E."/>
            <person name="van Eijk R."/>
            <person name="Schleper C."/>
            <person name="Guy L."/>
            <person name="Ettema T.J."/>
        </authorList>
    </citation>
    <scope>NUCLEOTIDE SEQUENCE</scope>
</reference>
<feature type="non-terminal residue" evidence="1">
    <location>
        <position position="1"/>
    </location>
</feature>
<proteinExistence type="predicted"/>
<protein>
    <submittedName>
        <fullName evidence="1">Uncharacterized protein</fullName>
    </submittedName>
</protein>